<feature type="transmembrane region" description="Helical" evidence="10">
    <location>
        <begin position="20"/>
        <end position="41"/>
    </location>
</feature>
<evidence type="ECO:0000256" key="5">
    <source>
        <dbReference type="ARBA" id="ARBA00022741"/>
    </source>
</evidence>
<name>A0A0F0KPJ5_9MICO</name>
<keyword evidence="7" id="KW-0067">ATP-binding</keyword>
<organism evidence="12 13">
    <name type="scientific">Microbacterium azadirachtae</name>
    <dbReference type="NCBI Taxonomy" id="582680"/>
    <lineage>
        <taxon>Bacteria</taxon>
        <taxon>Bacillati</taxon>
        <taxon>Actinomycetota</taxon>
        <taxon>Actinomycetes</taxon>
        <taxon>Micrococcales</taxon>
        <taxon>Microbacteriaceae</taxon>
        <taxon>Microbacterium</taxon>
    </lineage>
</organism>
<comment type="caution">
    <text evidence="12">The sequence shown here is derived from an EMBL/GenBank/DDBJ whole genome shotgun (WGS) entry which is preliminary data.</text>
</comment>
<feature type="coiled-coil region" evidence="9">
    <location>
        <begin position="359"/>
        <end position="386"/>
    </location>
</feature>
<dbReference type="PROSITE" id="PS50109">
    <property type="entry name" value="HIS_KIN"/>
    <property type="match status" value="1"/>
</dbReference>
<keyword evidence="10" id="KW-1133">Transmembrane helix</keyword>
<feature type="transmembrane region" description="Helical" evidence="10">
    <location>
        <begin position="47"/>
        <end position="69"/>
    </location>
</feature>
<keyword evidence="5" id="KW-0547">Nucleotide-binding</keyword>
<dbReference type="InterPro" id="IPR003594">
    <property type="entry name" value="HATPase_dom"/>
</dbReference>
<keyword evidence="3" id="KW-0597">Phosphoprotein</keyword>
<dbReference type="RefSeq" id="WP_045250854.1">
    <property type="nucleotide sequence ID" value="NZ_JYIT01000078.1"/>
</dbReference>
<evidence type="ECO:0000256" key="1">
    <source>
        <dbReference type="ARBA" id="ARBA00000085"/>
    </source>
</evidence>
<feature type="domain" description="Histidine kinase" evidence="11">
    <location>
        <begin position="502"/>
        <end position="583"/>
    </location>
</feature>
<dbReference type="PANTHER" id="PTHR24421:SF10">
    <property type="entry name" value="NITRATE_NITRITE SENSOR PROTEIN NARQ"/>
    <property type="match status" value="1"/>
</dbReference>
<dbReference type="Gene3D" id="3.30.565.10">
    <property type="entry name" value="Histidine kinase-like ATPase, C-terminal domain"/>
    <property type="match status" value="1"/>
</dbReference>
<dbReference type="GO" id="GO:0000155">
    <property type="term" value="F:phosphorelay sensor kinase activity"/>
    <property type="evidence" value="ECO:0007669"/>
    <property type="project" value="InterPro"/>
</dbReference>
<dbReference type="InterPro" id="IPR011712">
    <property type="entry name" value="Sig_transdc_His_kin_sub3_dim/P"/>
</dbReference>
<dbReference type="GO" id="GO:0016020">
    <property type="term" value="C:membrane"/>
    <property type="evidence" value="ECO:0007669"/>
    <property type="project" value="InterPro"/>
</dbReference>
<reference evidence="12 13" key="1">
    <citation type="submission" date="2015-02" db="EMBL/GenBank/DDBJ databases">
        <title>Draft genome sequences of ten Microbacterium spp. with emphasis on heavy metal contaminated environments.</title>
        <authorList>
            <person name="Corretto E."/>
        </authorList>
    </citation>
    <scope>NUCLEOTIDE SEQUENCE [LARGE SCALE GENOMIC DNA]</scope>
    <source>
        <strain evidence="12 13">DSM 23848</strain>
    </source>
</reference>
<evidence type="ECO:0000313" key="12">
    <source>
        <dbReference type="EMBL" id="KJL22788.1"/>
    </source>
</evidence>
<dbReference type="GO" id="GO:0005524">
    <property type="term" value="F:ATP binding"/>
    <property type="evidence" value="ECO:0007669"/>
    <property type="project" value="UniProtKB-KW"/>
</dbReference>
<proteinExistence type="predicted"/>
<keyword evidence="8" id="KW-0902">Two-component regulatory system</keyword>
<keyword evidence="13" id="KW-1185">Reference proteome</keyword>
<dbReference type="PATRIC" id="fig|582680.7.peg.2228"/>
<accession>A0A0F0KPJ5</accession>
<evidence type="ECO:0000256" key="10">
    <source>
        <dbReference type="SAM" id="Phobius"/>
    </source>
</evidence>
<keyword evidence="10" id="KW-0812">Transmembrane</keyword>
<evidence type="ECO:0000256" key="9">
    <source>
        <dbReference type="SAM" id="Coils"/>
    </source>
</evidence>
<dbReference type="InterPro" id="IPR036890">
    <property type="entry name" value="HATPase_C_sf"/>
</dbReference>
<dbReference type="Proteomes" id="UP000033448">
    <property type="component" value="Unassembled WGS sequence"/>
</dbReference>
<evidence type="ECO:0000256" key="3">
    <source>
        <dbReference type="ARBA" id="ARBA00022553"/>
    </source>
</evidence>
<evidence type="ECO:0000259" key="11">
    <source>
        <dbReference type="PROSITE" id="PS50109"/>
    </source>
</evidence>
<evidence type="ECO:0000256" key="4">
    <source>
        <dbReference type="ARBA" id="ARBA00022679"/>
    </source>
</evidence>
<feature type="transmembrane region" description="Helical" evidence="10">
    <location>
        <begin position="135"/>
        <end position="156"/>
    </location>
</feature>
<evidence type="ECO:0000313" key="13">
    <source>
        <dbReference type="Proteomes" id="UP000033448"/>
    </source>
</evidence>
<feature type="transmembrane region" description="Helical" evidence="10">
    <location>
        <begin position="196"/>
        <end position="218"/>
    </location>
</feature>
<dbReference type="GO" id="GO:0046983">
    <property type="term" value="F:protein dimerization activity"/>
    <property type="evidence" value="ECO:0007669"/>
    <property type="project" value="InterPro"/>
</dbReference>
<dbReference type="InterPro" id="IPR005467">
    <property type="entry name" value="His_kinase_dom"/>
</dbReference>
<evidence type="ECO:0000256" key="8">
    <source>
        <dbReference type="ARBA" id="ARBA00023012"/>
    </source>
</evidence>
<dbReference type="EC" id="2.7.13.3" evidence="2"/>
<dbReference type="SUPFAM" id="SSF55874">
    <property type="entry name" value="ATPase domain of HSP90 chaperone/DNA topoisomerase II/histidine kinase"/>
    <property type="match status" value="1"/>
</dbReference>
<keyword evidence="4 12" id="KW-0808">Transferase</keyword>
<dbReference type="Pfam" id="PF07730">
    <property type="entry name" value="HisKA_3"/>
    <property type="match status" value="1"/>
</dbReference>
<feature type="transmembrane region" description="Helical" evidence="10">
    <location>
        <begin position="162"/>
        <end position="184"/>
    </location>
</feature>
<keyword evidence="10" id="KW-0472">Membrane</keyword>
<keyword evidence="6 12" id="KW-0418">Kinase</keyword>
<evidence type="ECO:0000256" key="7">
    <source>
        <dbReference type="ARBA" id="ARBA00022840"/>
    </source>
</evidence>
<comment type="catalytic activity">
    <reaction evidence="1">
        <text>ATP + protein L-histidine = ADP + protein N-phospho-L-histidine.</text>
        <dbReference type="EC" id="2.7.13.3"/>
    </reaction>
</comment>
<gene>
    <name evidence="12" type="primary">liaS_7</name>
    <name evidence="12" type="ORF">RL72_02179</name>
</gene>
<feature type="transmembrane region" description="Helical" evidence="10">
    <location>
        <begin position="230"/>
        <end position="252"/>
    </location>
</feature>
<protein>
    <recommendedName>
        <fullName evidence="2">histidine kinase</fullName>
        <ecNumber evidence="2">2.7.13.3</ecNumber>
    </recommendedName>
</protein>
<sequence length="583" mass="60459">MTRLSGPPGGRVPAAGGSGLRDALVGIGILMAALCLVELAVPSSSRGLGGSLLDGALVAVYTVTGLLAWSRRPHNRIGRLMLLTALALWASRTQDDDLPALRILGTLTSSLPLALLLHLLLAFPSGRLTGRTARAVVTVAYLVSVAPQIVVVLRPAATEVAWTLQAAVGVGTLIVTIVLCGRGVARMPALPRRQLLPFVGYGCAALAVIAATVLVLHLDPRPGAQQAADVVQSVMLGGLPIAFLVGLTFGAFGRAGEVAEAAAGIVAASVEPALLDALAARALGDPGARVLWASHAEGAAPSRFVDSGGRPVAVPTERGLWPIGAPEAPTGALLYDRELIADRSLVATVSAPLGVAMDKQRLIVELRSAVQQLQVAAEELQTSRRRIAVAADAERRRIAQDLHDGAQQRIVLVGIDVQRLARQASDPSYVRSESARIAEHCASLLDELRGLVEGLLPSRLQDDGLEAAITTLADRIRIPVRVEVASPLGRLDAAVESTGYYVIAEALTNAVKHADARQIVVVVALHDGRLQIAVSDDGKGAAGAVPGFGMRSLRDRVETLGGTVALEPVPGGGTTLRAELPLG</sequence>
<dbReference type="PANTHER" id="PTHR24421">
    <property type="entry name" value="NITRATE/NITRITE SENSOR PROTEIN NARX-RELATED"/>
    <property type="match status" value="1"/>
</dbReference>
<dbReference type="AlphaFoldDB" id="A0A0F0KPJ5"/>
<keyword evidence="9" id="KW-0175">Coiled coil</keyword>
<evidence type="ECO:0000256" key="6">
    <source>
        <dbReference type="ARBA" id="ARBA00022777"/>
    </source>
</evidence>
<dbReference type="OrthoDB" id="5242012at2"/>
<dbReference type="EMBL" id="JYIT01000078">
    <property type="protein sequence ID" value="KJL22788.1"/>
    <property type="molecule type" value="Genomic_DNA"/>
</dbReference>
<dbReference type="CDD" id="cd16917">
    <property type="entry name" value="HATPase_UhpB-NarQ-NarX-like"/>
    <property type="match status" value="1"/>
</dbReference>
<dbReference type="InterPro" id="IPR050482">
    <property type="entry name" value="Sensor_HK_TwoCompSys"/>
</dbReference>
<evidence type="ECO:0000256" key="2">
    <source>
        <dbReference type="ARBA" id="ARBA00012438"/>
    </source>
</evidence>
<dbReference type="Pfam" id="PF02518">
    <property type="entry name" value="HATPase_c"/>
    <property type="match status" value="1"/>
</dbReference>
<dbReference type="Gene3D" id="1.20.5.1930">
    <property type="match status" value="1"/>
</dbReference>
<feature type="transmembrane region" description="Helical" evidence="10">
    <location>
        <begin position="103"/>
        <end position="123"/>
    </location>
</feature>